<feature type="compositionally biased region" description="Low complexity" evidence="2">
    <location>
        <begin position="22"/>
        <end position="113"/>
    </location>
</feature>
<reference evidence="3 4" key="1">
    <citation type="journal article" date="2019" name="Int. J. Syst. Evol. Microbiol.">
        <title>The Global Catalogue of Microorganisms (GCM) 10K type strain sequencing project: providing services to taxonomists for standard genome sequencing and annotation.</title>
        <authorList>
            <consortium name="The Broad Institute Genomics Platform"/>
            <consortium name="The Broad Institute Genome Sequencing Center for Infectious Disease"/>
            <person name="Wu L."/>
            <person name="Ma J."/>
        </authorList>
    </citation>
    <scope>NUCLEOTIDE SEQUENCE [LARGE SCALE GENOMIC DNA]</scope>
    <source>
        <strain evidence="3 4">JCM 16378</strain>
    </source>
</reference>
<sequence length="570" mass="60646">MTEQTPPAAPTEPQAHEEQAAEETAPASAPVTQAPEADAPAPESETAAEAPAAEPEAPAAEPEAATAPAAEAEAPAAEPEAATAPAAEPEAPAAEPEAATALAAEPEAAAAPAAPTPAAKPRPVPKPSAVPSPAAVRKVAHPLPTLTAAAPTGPPAETFGRVAEDGTVFVRTDDGEKEVGAYPGATADEALHYFARKYDELFASADLLQQRVTTTDLSAKDAAEGLTKLREHAAEAGVVGDLAALEAKIAEIAEAVTARKKTETAERNAARAVAATEREAIVAEAEHIAGQPENKIQWKSSGARMRELLEEWKKHQRAGTRLDRETEGALWQRFSQARNSFDKARRIHFAQLESTQSEAKAAKQDLVKEAEALATSTDWGATAGAFKRLMDRWRQAGRASRSDDDALWARFKAAQDAFFTAKDAEAAKEDEEFRGNLAVKEELLKEAEAILPVTDLDAAKTALRSVQDRWEAAGKVPRGDVDRMEKGMRRIESAVREADEKRWHKTNPEVAARAQSMVDQLESSVAALKADVEKAQASGNEKKVKDARSKLEAQELWLAQARGNLDEFGG</sequence>
<name>A0ABN3UDV4_9MICO</name>
<dbReference type="RefSeq" id="WP_344189646.1">
    <property type="nucleotide sequence ID" value="NZ_BAAARN010000001.1"/>
</dbReference>
<protein>
    <recommendedName>
        <fullName evidence="5">DUF349 domain-containing protein</fullName>
    </recommendedName>
</protein>
<proteinExistence type="predicted"/>
<organism evidence="3 4">
    <name type="scientific">Pedococcus aerophilus</name>
    <dbReference type="NCBI Taxonomy" id="436356"/>
    <lineage>
        <taxon>Bacteria</taxon>
        <taxon>Bacillati</taxon>
        <taxon>Actinomycetota</taxon>
        <taxon>Actinomycetes</taxon>
        <taxon>Micrococcales</taxon>
        <taxon>Intrasporangiaceae</taxon>
        <taxon>Pedococcus</taxon>
    </lineage>
</organism>
<keyword evidence="1" id="KW-0175">Coiled coil</keyword>
<evidence type="ECO:0008006" key="5">
    <source>
        <dbReference type="Google" id="ProtNLM"/>
    </source>
</evidence>
<dbReference type="Pfam" id="PF03993">
    <property type="entry name" value="DUF349"/>
    <property type="match status" value="3"/>
</dbReference>
<feature type="region of interest" description="Disordered" evidence="2">
    <location>
        <begin position="1"/>
        <end position="160"/>
    </location>
</feature>
<dbReference type="InterPro" id="IPR007139">
    <property type="entry name" value="DUF349"/>
</dbReference>
<feature type="compositionally biased region" description="Low complexity" evidence="2">
    <location>
        <begin position="131"/>
        <end position="158"/>
    </location>
</feature>
<accession>A0ABN3UDV4</accession>
<dbReference type="EMBL" id="BAAARN010000001">
    <property type="protein sequence ID" value="GAA2730940.1"/>
    <property type="molecule type" value="Genomic_DNA"/>
</dbReference>
<evidence type="ECO:0000313" key="4">
    <source>
        <dbReference type="Proteomes" id="UP001501326"/>
    </source>
</evidence>
<evidence type="ECO:0000313" key="3">
    <source>
        <dbReference type="EMBL" id="GAA2730940.1"/>
    </source>
</evidence>
<comment type="caution">
    <text evidence="3">The sequence shown here is derived from an EMBL/GenBank/DDBJ whole genome shotgun (WGS) entry which is preliminary data.</text>
</comment>
<evidence type="ECO:0000256" key="2">
    <source>
        <dbReference type="SAM" id="MobiDB-lite"/>
    </source>
</evidence>
<feature type="coiled-coil region" evidence="1">
    <location>
        <begin position="481"/>
        <end position="538"/>
    </location>
</feature>
<dbReference type="Proteomes" id="UP001501326">
    <property type="component" value="Unassembled WGS sequence"/>
</dbReference>
<feature type="compositionally biased region" description="Pro residues" evidence="2">
    <location>
        <begin position="114"/>
        <end position="130"/>
    </location>
</feature>
<evidence type="ECO:0000256" key="1">
    <source>
        <dbReference type="SAM" id="Coils"/>
    </source>
</evidence>
<keyword evidence="4" id="KW-1185">Reference proteome</keyword>
<gene>
    <name evidence="3" type="ORF">GCM10009867_03430</name>
</gene>